<keyword evidence="2" id="KW-0812">Transmembrane</keyword>
<dbReference type="EMBL" id="CM010721">
    <property type="protein sequence ID" value="RZC72211.1"/>
    <property type="molecule type" value="Genomic_DNA"/>
</dbReference>
<feature type="compositionally biased region" description="Basic residues" evidence="1">
    <location>
        <begin position="1"/>
        <end position="10"/>
    </location>
</feature>
<dbReference type="Gramene" id="RZC72211">
    <property type="protein sequence ID" value="RZC72211"/>
    <property type="gene ID" value="C5167_035399"/>
</dbReference>
<feature type="non-terminal residue" evidence="3">
    <location>
        <position position="114"/>
    </location>
</feature>
<reference evidence="3 4" key="1">
    <citation type="journal article" date="2018" name="Science">
        <title>The opium poppy genome and morphinan production.</title>
        <authorList>
            <person name="Guo L."/>
            <person name="Winzer T."/>
            <person name="Yang X."/>
            <person name="Li Y."/>
            <person name="Ning Z."/>
            <person name="He Z."/>
            <person name="Teodor R."/>
            <person name="Lu Y."/>
            <person name="Bowser T.A."/>
            <person name="Graham I.A."/>
            <person name="Ye K."/>
        </authorList>
    </citation>
    <scope>NUCLEOTIDE SEQUENCE [LARGE SCALE GENOMIC DNA]</scope>
    <source>
        <strain evidence="4">cv. HN1</strain>
        <tissue evidence="3">Leaves</tissue>
    </source>
</reference>
<evidence type="ECO:0000256" key="2">
    <source>
        <dbReference type="SAM" id="Phobius"/>
    </source>
</evidence>
<gene>
    <name evidence="3" type="ORF">C5167_035399</name>
</gene>
<feature type="transmembrane region" description="Helical" evidence="2">
    <location>
        <begin position="79"/>
        <end position="102"/>
    </location>
</feature>
<dbReference type="AlphaFoldDB" id="A0A4Y7KJ46"/>
<keyword evidence="2" id="KW-1133">Transmembrane helix</keyword>
<dbReference type="Proteomes" id="UP000316621">
    <property type="component" value="Chromosome 7"/>
</dbReference>
<organism evidence="3 4">
    <name type="scientific">Papaver somniferum</name>
    <name type="common">Opium poppy</name>
    <dbReference type="NCBI Taxonomy" id="3469"/>
    <lineage>
        <taxon>Eukaryota</taxon>
        <taxon>Viridiplantae</taxon>
        <taxon>Streptophyta</taxon>
        <taxon>Embryophyta</taxon>
        <taxon>Tracheophyta</taxon>
        <taxon>Spermatophyta</taxon>
        <taxon>Magnoliopsida</taxon>
        <taxon>Ranunculales</taxon>
        <taxon>Papaveraceae</taxon>
        <taxon>Papaveroideae</taxon>
        <taxon>Papaver</taxon>
    </lineage>
</organism>
<evidence type="ECO:0000256" key="1">
    <source>
        <dbReference type="SAM" id="MobiDB-lite"/>
    </source>
</evidence>
<sequence length="114" mass="12741">MHPKKSPAVRHHGEVADDHQHTTNIEENGLVLRPMAKESDICIPLDREKEHYQTLEAPCPSVGDVLRRMKSDAKRNDKLAKLAPICLGMAAFSIAIVTPVLVELLTKMTHLHHP</sequence>
<keyword evidence="4" id="KW-1185">Reference proteome</keyword>
<keyword evidence="2" id="KW-0472">Membrane</keyword>
<name>A0A4Y7KJ46_PAPSO</name>
<feature type="compositionally biased region" description="Basic and acidic residues" evidence="1">
    <location>
        <begin position="11"/>
        <end position="21"/>
    </location>
</feature>
<proteinExistence type="predicted"/>
<feature type="region of interest" description="Disordered" evidence="1">
    <location>
        <begin position="1"/>
        <end position="27"/>
    </location>
</feature>
<evidence type="ECO:0000313" key="3">
    <source>
        <dbReference type="EMBL" id="RZC72211.1"/>
    </source>
</evidence>
<accession>A0A4Y7KJ46</accession>
<evidence type="ECO:0000313" key="4">
    <source>
        <dbReference type="Proteomes" id="UP000316621"/>
    </source>
</evidence>
<protein>
    <submittedName>
        <fullName evidence="3">Uncharacterized protein</fullName>
    </submittedName>
</protein>